<keyword evidence="10" id="KW-0472">Membrane</keyword>
<evidence type="ECO:0000313" key="12">
    <source>
        <dbReference type="RefSeq" id="XP_039146300.1"/>
    </source>
</evidence>
<evidence type="ECO:0000256" key="7">
    <source>
        <dbReference type="ARBA" id="ARBA00023033"/>
    </source>
</evidence>
<keyword evidence="3" id="KW-0285">Flavoprotein</keyword>
<dbReference type="GeneID" id="120283656"/>
<dbReference type="EC" id="1.14.13.168" evidence="8"/>
<keyword evidence="10" id="KW-0812">Transmembrane</keyword>
<keyword evidence="11" id="KW-1185">Reference proteome</keyword>
<name>A0AB40D667_DIOCR</name>
<dbReference type="PANTHER" id="PTHR43539:SF56">
    <property type="entry name" value="EXPRESSED PROTEIN"/>
    <property type="match status" value="1"/>
</dbReference>
<evidence type="ECO:0000256" key="5">
    <source>
        <dbReference type="ARBA" id="ARBA00022857"/>
    </source>
</evidence>
<dbReference type="Proteomes" id="UP001515500">
    <property type="component" value="Chromosome 19"/>
</dbReference>
<dbReference type="Gene3D" id="3.50.50.60">
    <property type="entry name" value="FAD/NAD(P)-binding domain"/>
    <property type="match status" value="1"/>
</dbReference>
<evidence type="ECO:0000313" key="11">
    <source>
        <dbReference type="Proteomes" id="UP001515500"/>
    </source>
</evidence>
<evidence type="ECO:0000256" key="3">
    <source>
        <dbReference type="ARBA" id="ARBA00022630"/>
    </source>
</evidence>
<keyword evidence="5" id="KW-0521">NADP</keyword>
<dbReference type="PRINTS" id="PR00368">
    <property type="entry name" value="FADPNR"/>
</dbReference>
<evidence type="ECO:0000256" key="6">
    <source>
        <dbReference type="ARBA" id="ARBA00023002"/>
    </source>
</evidence>
<dbReference type="RefSeq" id="XP_039146300.1">
    <property type="nucleotide sequence ID" value="XM_039290366.1"/>
</dbReference>
<evidence type="ECO:0000256" key="8">
    <source>
        <dbReference type="ARBA" id="ARBA00039148"/>
    </source>
</evidence>
<dbReference type="InterPro" id="IPR050982">
    <property type="entry name" value="Auxin_biosynth/cation_transpt"/>
</dbReference>
<keyword evidence="10" id="KW-1133">Transmembrane helix</keyword>
<evidence type="ECO:0000256" key="1">
    <source>
        <dbReference type="ARBA" id="ARBA00001974"/>
    </source>
</evidence>
<dbReference type="GO" id="GO:0050660">
    <property type="term" value="F:flavin adenine dinucleotide binding"/>
    <property type="evidence" value="ECO:0007669"/>
    <property type="project" value="TreeGrafter"/>
</dbReference>
<dbReference type="GO" id="GO:0009851">
    <property type="term" value="P:auxin biosynthetic process"/>
    <property type="evidence" value="ECO:0007669"/>
    <property type="project" value="UniProtKB-ARBA"/>
</dbReference>
<keyword evidence="6" id="KW-0560">Oxidoreductase</keyword>
<dbReference type="InterPro" id="IPR036188">
    <property type="entry name" value="FAD/NAD-bd_sf"/>
</dbReference>
<keyword evidence="4" id="KW-0274">FAD</keyword>
<keyword evidence="7" id="KW-0503">Monooxygenase</keyword>
<gene>
    <name evidence="12" type="primary">LOC120283656</name>
</gene>
<evidence type="ECO:0000256" key="10">
    <source>
        <dbReference type="SAM" id="Phobius"/>
    </source>
</evidence>
<protein>
    <recommendedName>
        <fullName evidence="8">indole-3-pyruvate monooxygenase</fullName>
        <ecNumber evidence="8">1.14.13.168</ecNumber>
    </recommendedName>
</protein>
<dbReference type="GO" id="GO:0103075">
    <property type="term" value="F:indole-3-pyruvate monooxygenase activity"/>
    <property type="evidence" value="ECO:0007669"/>
    <property type="project" value="UniProtKB-EC"/>
</dbReference>
<dbReference type="Pfam" id="PF13738">
    <property type="entry name" value="Pyr_redox_3"/>
    <property type="match status" value="1"/>
</dbReference>
<dbReference type="AlphaFoldDB" id="A0AB40D667"/>
<reference evidence="12" key="1">
    <citation type="submission" date="2025-08" db="UniProtKB">
        <authorList>
            <consortium name="RefSeq"/>
        </authorList>
    </citation>
    <scope>IDENTIFICATION</scope>
</reference>
<proteinExistence type="inferred from homology"/>
<comment type="cofactor">
    <cofactor evidence="1">
        <name>FAD</name>
        <dbReference type="ChEBI" id="CHEBI:57692"/>
    </cofactor>
</comment>
<accession>A0AB40D667</accession>
<dbReference type="PRINTS" id="PR00469">
    <property type="entry name" value="PNDRDTASEII"/>
</dbReference>
<evidence type="ECO:0000256" key="4">
    <source>
        <dbReference type="ARBA" id="ARBA00022827"/>
    </source>
</evidence>
<comment type="catalytic activity">
    <reaction evidence="9">
        <text>indole-3-pyruvate + NADPH + O2 + H(+) = (indol-3-yl)acetate + CO2 + NADP(+) + H2O</text>
        <dbReference type="Rhea" id="RHEA:34331"/>
        <dbReference type="ChEBI" id="CHEBI:15377"/>
        <dbReference type="ChEBI" id="CHEBI:15378"/>
        <dbReference type="ChEBI" id="CHEBI:15379"/>
        <dbReference type="ChEBI" id="CHEBI:16526"/>
        <dbReference type="ChEBI" id="CHEBI:17640"/>
        <dbReference type="ChEBI" id="CHEBI:30854"/>
        <dbReference type="ChEBI" id="CHEBI:57783"/>
        <dbReference type="ChEBI" id="CHEBI:58349"/>
        <dbReference type="EC" id="1.14.13.168"/>
    </reaction>
</comment>
<comment type="similarity">
    <text evidence="2">Belongs to the FMO family.</text>
</comment>
<dbReference type="PANTHER" id="PTHR43539">
    <property type="entry name" value="FLAVIN-BINDING MONOOXYGENASE-LIKE PROTEIN (AFU_ORTHOLOGUE AFUA_4G09220)"/>
    <property type="match status" value="1"/>
</dbReference>
<dbReference type="FunFam" id="3.50.50.60:FF:000100">
    <property type="entry name" value="Flavin-containing monooxygenase"/>
    <property type="match status" value="1"/>
</dbReference>
<evidence type="ECO:0000256" key="2">
    <source>
        <dbReference type="ARBA" id="ARBA00009183"/>
    </source>
</evidence>
<dbReference type="SUPFAM" id="SSF51905">
    <property type="entry name" value="FAD/NAD(P)-binding domain"/>
    <property type="match status" value="2"/>
</dbReference>
<evidence type="ECO:0000256" key="9">
    <source>
        <dbReference type="ARBA" id="ARBA00047707"/>
    </source>
</evidence>
<sequence>MRSNTREYMMKLNPKRVWVPGPLIVGAGPSGLATAACLKEKGVPSLILEKEDCIASSWKLRTYERLRLHLPKQYCELPHMPFPPGFPTYPTKQQFINYLEAYAQCFSIEPLFGMEVKCAEYDHSIGFWRVQANDLEFICRWLVVATGENSVPVVPDIIGFADFHGRVLHSSSYKKGDDFEGEKVLVVGCGNSGMEVCLDLCNNHAHAYMVVRGKLHILAREIFGISTFGLSMWMMKWFPMNFVYSLLLFFSWMILGGTEKHGLVRPKVGPLQLKMTSGKPLVLGIGTFARIQSSHIKVVPGINKFVENGVEFVNGKHEEFDSIILATGYKSNVPSWLKESEFFSEQDGQPKAPFPNSWRGKNGLYATGFTKRGLLGASIDAQRIAEDVARQWNFKTWHFSLEF</sequence>
<organism evidence="11 12">
    <name type="scientific">Dioscorea cayennensis subsp. rotundata</name>
    <name type="common">White Guinea yam</name>
    <name type="synonym">Dioscorea rotundata</name>
    <dbReference type="NCBI Taxonomy" id="55577"/>
    <lineage>
        <taxon>Eukaryota</taxon>
        <taxon>Viridiplantae</taxon>
        <taxon>Streptophyta</taxon>
        <taxon>Embryophyta</taxon>
        <taxon>Tracheophyta</taxon>
        <taxon>Spermatophyta</taxon>
        <taxon>Magnoliopsida</taxon>
        <taxon>Liliopsida</taxon>
        <taxon>Dioscoreales</taxon>
        <taxon>Dioscoreaceae</taxon>
        <taxon>Dioscorea</taxon>
    </lineage>
</organism>
<feature type="transmembrane region" description="Helical" evidence="10">
    <location>
        <begin position="237"/>
        <end position="255"/>
    </location>
</feature>